<dbReference type="GO" id="GO:0016853">
    <property type="term" value="F:isomerase activity"/>
    <property type="evidence" value="ECO:0007669"/>
    <property type="project" value="UniProtKB-KW"/>
</dbReference>
<gene>
    <name evidence="1" type="ORF">F383_16375</name>
</gene>
<organism evidence="1 2">
    <name type="scientific">Gossypium arboreum</name>
    <name type="common">Tree cotton</name>
    <name type="synonym">Gossypium nanking</name>
    <dbReference type="NCBI Taxonomy" id="29729"/>
    <lineage>
        <taxon>Eukaryota</taxon>
        <taxon>Viridiplantae</taxon>
        <taxon>Streptophyta</taxon>
        <taxon>Embryophyta</taxon>
        <taxon>Tracheophyta</taxon>
        <taxon>Spermatophyta</taxon>
        <taxon>Magnoliopsida</taxon>
        <taxon>eudicotyledons</taxon>
        <taxon>Gunneridae</taxon>
        <taxon>Pentapetalae</taxon>
        <taxon>rosids</taxon>
        <taxon>malvids</taxon>
        <taxon>Malvales</taxon>
        <taxon>Malvaceae</taxon>
        <taxon>Malvoideae</taxon>
        <taxon>Gossypium</taxon>
    </lineage>
</organism>
<keyword evidence="1" id="KW-0413">Isomerase</keyword>
<dbReference type="Proteomes" id="UP000032142">
    <property type="component" value="Unassembled WGS sequence"/>
</dbReference>
<sequence length="89" mass="10358">MGKQKNSNSLLSIRLIQQPLIRMLLLHFKQLLEMRRCAMENHTSRIIYFDFEIPSLLRLREDGPRPLRYGACAGTRRGCTEARVVVVQC</sequence>
<protein>
    <submittedName>
        <fullName evidence="1">DNA topoisomerase 1</fullName>
    </submittedName>
</protein>
<dbReference type="AlphaFoldDB" id="A0A0B0NED6"/>
<proteinExistence type="predicted"/>
<dbReference type="EMBL" id="KN393299">
    <property type="protein sequence ID" value="KHG10179.1"/>
    <property type="molecule type" value="Genomic_DNA"/>
</dbReference>
<evidence type="ECO:0000313" key="2">
    <source>
        <dbReference type="Proteomes" id="UP000032142"/>
    </source>
</evidence>
<keyword evidence="2" id="KW-1185">Reference proteome</keyword>
<accession>A0A0B0NED6</accession>
<evidence type="ECO:0000313" key="1">
    <source>
        <dbReference type="EMBL" id="KHG10179.1"/>
    </source>
</evidence>
<name>A0A0B0NED6_GOSAR</name>
<reference evidence="2" key="1">
    <citation type="submission" date="2014-09" db="EMBL/GenBank/DDBJ databases">
        <authorList>
            <person name="Mudge J."/>
            <person name="Ramaraj T."/>
            <person name="Lindquist I.E."/>
            <person name="Bharti A.K."/>
            <person name="Sundararajan A."/>
            <person name="Cameron C.T."/>
            <person name="Woodward J.E."/>
            <person name="May G.D."/>
            <person name="Brubaker C."/>
            <person name="Broadhvest J."/>
            <person name="Wilkins T.A."/>
        </authorList>
    </citation>
    <scope>NUCLEOTIDE SEQUENCE</scope>
    <source>
        <strain evidence="2">cv. AKA8401</strain>
    </source>
</reference>